<evidence type="ECO:0000256" key="1">
    <source>
        <dbReference type="SAM" id="MobiDB-lite"/>
    </source>
</evidence>
<feature type="region of interest" description="Disordered" evidence="1">
    <location>
        <begin position="32"/>
        <end position="71"/>
    </location>
</feature>
<evidence type="ECO:0000313" key="3">
    <source>
        <dbReference type="Proteomes" id="UP000735302"/>
    </source>
</evidence>
<organism evidence="2 3">
    <name type="scientific">Plakobranchus ocellatus</name>
    <dbReference type="NCBI Taxonomy" id="259542"/>
    <lineage>
        <taxon>Eukaryota</taxon>
        <taxon>Metazoa</taxon>
        <taxon>Spiralia</taxon>
        <taxon>Lophotrochozoa</taxon>
        <taxon>Mollusca</taxon>
        <taxon>Gastropoda</taxon>
        <taxon>Heterobranchia</taxon>
        <taxon>Euthyneura</taxon>
        <taxon>Panpulmonata</taxon>
        <taxon>Sacoglossa</taxon>
        <taxon>Placobranchoidea</taxon>
        <taxon>Plakobranchidae</taxon>
        <taxon>Plakobranchus</taxon>
    </lineage>
</organism>
<protein>
    <submittedName>
        <fullName evidence="2">Uncharacterized protein</fullName>
    </submittedName>
</protein>
<feature type="compositionally biased region" description="Low complexity" evidence="1">
    <location>
        <begin position="32"/>
        <end position="46"/>
    </location>
</feature>
<dbReference type="AlphaFoldDB" id="A0AAV3ZFX8"/>
<accession>A0AAV3ZFX8</accession>
<name>A0AAV3ZFX8_9GAST</name>
<sequence length="100" mass="10840">MAERWICLSRGRAVLCAGKISTSEIPTIRRISSEASHSSISQQVSRVDGSDTRATLDSPSSPPPSSSAQHRAVTVTFRAAMSNLKRWGLEVCFTALHRNA</sequence>
<gene>
    <name evidence="2" type="ORF">PoB_001995000</name>
</gene>
<keyword evidence="3" id="KW-1185">Reference proteome</keyword>
<dbReference type="Proteomes" id="UP000735302">
    <property type="component" value="Unassembled WGS sequence"/>
</dbReference>
<dbReference type="EMBL" id="BLXT01002349">
    <property type="protein sequence ID" value="GFN93444.1"/>
    <property type="molecule type" value="Genomic_DNA"/>
</dbReference>
<proteinExistence type="predicted"/>
<reference evidence="2 3" key="1">
    <citation type="journal article" date="2021" name="Elife">
        <title>Chloroplast acquisition without the gene transfer in kleptoplastic sea slugs, Plakobranchus ocellatus.</title>
        <authorList>
            <person name="Maeda T."/>
            <person name="Takahashi S."/>
            <person name="Yoshida T."/>
            <person name="Shimamura S."/>
            <person name="Takaki Y."/>
            <person name="Nagai Y."/>
            <person name="Toyoda A."/>
            <person name="Suzuki Y."/>
            <person name="Arimoto A."/>
            <person name="Ishii H."/>
            <person name="Satoh N."/>
            <person name="Nishiyama T."/>
            <person name="Hasebe M."/>
            <person name="Maruyama T."/>
            <person name="Minagawa J."/>
            <person name="Obokata J."/>
            <person name="Shigenobu S."/>
        </authorList>
    </citation>
    <scope>NUCLEOTIDE SEQUENCE [LARGE SCALE GENOMIC DNA]</scope>
</reference>
<evidence type="ECO:0000313" key="2">
    <source>
        <dbReference type="EMBL" id="GFN93444.1"/>
    </source>
</evidence>
<comment type="caution">
    <text evidence="2">The sequence shown here is derived from an EMBL/GenBank/DDBJ whole genome shotgun (WGS) entry which is preliminary data.</text>
</comment>